<dbReference type="CDD" id="cd00082">
    <property type="entry name" value="HisKA"/>
    <property type="match status" value="1"/>
</dbReference>
<comment type="subcellular location">
    <subcellularLocation>
        <location evidence="2">Membrane</location>
        <topology evidence="2">Multi-pass membrane protein</topology>
    </subcellularLocation>
</comment>
<evidence type="ECO:0000259" key="13">
    <source>
        <dbReference type="PROSITE" id="PS50109"/>
    </source>
</evidence>
<evidence type="ECO:0000256" key="11">
    <source>
        <dbReference type="ARBA" id="ARBA00023012"/>
    </source>
</evidence>
<evidence type="ECO:0000313" key="16">
    <source>
        <dbReference type="Proteomes" id="UP001082899"/>
    </source>
</evidence>
<dbReference type="Proteomes" id="UP001082899">
    <property type="component" value="Unassembled WGS sequence"/>
</dbReference>
<dbReference type="CDD" id="cd00075">
    <property type="entry name" value="HATPase"/>
    <property type="match status" value="1"/>
</dbReference>
<evidence type="ECO:0000256" key="1">
    <source>
        <dbReference type="ARBA" id="ARBA00000085"/>
    </source>
</evidence>
<keyword evidence="4" id="KW-0597">Phosphoprotein</keyword>
<dbReference type="Gene3D" id="1.10.287.130">
    <property type="match status" value="1"/>
</dbReference>
<dbReference type="InterPro" id="IPR003660">
    <property type="entry name" value="HAMP_dom"/>
</dbReference>
<dbReference type="PROSITE" id="PS50109">
    <property type="entry name" value="HIS_KIN"/>
    <property type="match status" value="1"/>
</dbReference>
<dbReference type="EMBL" id="JAPMXC010000001">
    <property type="protein sequence ID" value="MCY0387513.1"/>
    <property type="molecule type" value="Genomic_DNA"/>
</dbReference>
<dbReference type="SMART" id="SM00387">
    <property type="entry name" value="HATPase_c"/>
    <property type="match status" value="1"/>
</dbReference>
<feature type="domain" description="Histidine kinase" evidence="13">
    <location>
        <begin position="220"/>
        <end position="459"/>
    </location>
</feature>
<accession>A0ABT3ZNH6</accession>
<dbReference type="PRINTS" id="PR00344">
    <property type="entry name" value="BCTRLSENSOR"/>
</dbReference>
<evidence type="ECO:0000313" key="15">
    <source>
        <dbReference type="EMBL" id="MCY0387513.1"/>
    </source>
</evidence>
<dbReference type="InterPro" id="IPR003594">
    <property type="entry name" value="HATPase_dom"/>
</dbReference>
<dbReference type="PANTHER" id="PTHR45436:SF14">
    <property type="entry name" value="SENSOR PROTEIN QSEC"/>
    <property type="match status" value="1"/>
</dbReference>
<dbReference type="InterPro" id="IPR036890">
    <property type="entry name" value="HATPase_C_sf"/>
</dbReference>
<keyword evidence="10" id="KW-1133">Transmembrane helix</keyword>
<dbReference type="InterPro" id="IPR005467">
    <property type="entry name" value="His_kinase_dom"/>
</dbReference>
<dbReference type="InterPro" id="IPR050428">
    <property type="entry name" value="TCS_sensor_his_kinase"/>
</dbReference>
<sequence>MRSIRRVLLVWLLAIVLIGVVLAGILIYRQARAEANALFDYQLRQTAAALPSEPFSSVLGGHTSDGEGVVIQIWSRDGAQLYYSHPGAPLAPRAELGFSTERTPAGDWRVYSAIVGDNVVQLAQPMAIRDLLAAETAWRTIWPLLVLLPVLGLGVWLIVGRGLRPLSRLAHALEARRPEAVDPLPDRRLSSEIRPVVHALNGLLQRLSGALDTQKAFVADAAHELRTPLAALRIQAQLLERAADPVARAEALADLHHGVARATRLVEQLLSLARAEAANDAGASSQARAGSGRSLDLLPLIEACVLAMTPLALEKGIDLGIEGAVATAIAGDADADALRVLLGNVLDNAVKYTPRGGRVDVAAGQRDAQAFIEVVDTGPGIAPAERERVFDRFYRSPGEGVDGRAPEQGSGLGLAIVRRIAERHGAHIVLADGAPGAEGARMPGAARGLRVTIWLGPVRS</sequence>
<name>A0ABT3ZNH6_9BURK</name>
<dbReference type="InterPro" id="IPR003661">
    <property type="entry name" value="HisK_dim/P_dom"/>
</dbReference>
<evidence type="ECO:0000256" key="6">
    <source>
        <dbReference type="ARBA" id="ARBA00022692"/>
    </source>
</evidence>
<keyword evidence="9 15" id="KW-0067">ATP-binding</keyword>
<evidence type="ECO:0000256" key="5">
    <source>
        <dbReference type="ARBA" id="ARBA00022679"/>
    </source>
</evidence>
<keyword evidence="6" id="KW-0812">Transmembrane</keyword>
<dbReference type="SUPFAM" id="SSF55874">
    <property type="entry name" value="ATPase domain of HSP90 chaperone/DNA topoisomerase II/histidine kinase"/>
    <property type="match status" value="1"/>
</dbReference>
<feature type="domain" description="HAMP" evidence="14">
    <location>
        <begin position="160"/>
        <end position="212"/>
    </location>
</feature>
<keyword evidence="8" id="KW-0418">Kinase</keyword>
<keyword evidence="11" id="KW-0902">Two-component regulatory system</keyword>
<dbReference type="SMART" id="SM00388">
    <property type="entry name" value="HisKA"/>
    <property type="match status" value="1"/>
</dbReference>
<evidence type="ECO:0000259" key="14">
    <source>
        <dbReference type="PROSITE" id="PS50885"/>
    </source>
</evidence>
<dbReference type="InterPro" id="IPR004358">
    <property type="entry name" value="Sig_transdc_His_kin-like_C"/>
</dbReference>
<dbReference type="RefSeq" id="WP_267847250.1">
    <property type="nucleotide sequence ID" value="NZ_JAPMXC010000001.1"/>
</dbReference>
<dbReference type="PANTHER" id="PTHR45436">
    <property type="entry name" value="SENSOR HISTIDINE KINASE YKOH"/>
    <property type="match status" value="1"/>
</dbReference>
<evidence type="ECO:0000256" key="3">
    <source>
        <dbReference type="ARBA" id="ARBA00012438"/>
    </source>
</evidence>
<dbReference type="EC" id="2.7.13.3" evidence="3"/>
<keyword evidence="7" id="KW-0547">Nucleotide-binding</keyword>
<dbReference type="SUPFAM" id="SSF47384">
    <property type="entry name" value="Homodimeric domain of signal transducing histidine kinase"/>
    <property type="match status" value="1"/>
</dbReference>
<dbReference type="Pfam" id="PF00512">
    <property type="entry name" value="HisKA"/>
    <property type="match status" value="1"/>
</dbReference>
<evidence type="ECO:0000256" key="2">
    <source>
        <dbReference type="ARBA" id="ARBA00004141"/>
    </source>
</evidence>
<dbReference type="InterPro" id="IPR036097">
    <property type="entry name" value="HisK_dim/P_sf"/>
</dbReference>
<protein>
    <recommendedName>
        <fullName evidence="3">histidine kinase</fullName>
        <ecNumber evidence="3">2.7.13.3</ecNumber>
    </recommendedName>
</protein>
<evidence type="ECO:0000256" key="10">
    <source>
        <dbReference type="ARBA" id="ARBA00022989"/>
    </source>
</evidence>
<dbReference type="GO" id="GO:0005524">
    <property type="term" value="F:ATP binding"/>
    <property type="evidence" value="ECO:0007669"/>
    <property type="project" value="UniProtKB-KW"/>
</dbReference>
<comment type="catalytic activity">
    <reaction evidence="1">
        <text>ATP + protein L-histidine = ADP + protein N-phospho-L-histidine.</text>
        <dbReference type="EC" id="2.7.13.3"/>
    </reaction>
</comment>
<comment type="caution">
    <text evidence="15">The sequence shown here is derived from an EMBL/GenBank/DDBJ whole genome shotgun (WGS) entry which is preliminary data.</text>
</comment>
<evidence type="ECO:0000256" key="12">
    <source>
        <dbReference type="ARBA" id="ARBA00023136"/>
    </source>
</evidence>
<dbReference type="Gene3D" id="3.30.565.10">
    <property type="entry name" value="Histidine kinase-like ATPase, C-terminal domain"/>
    <property type="match status" value="1"/>
</dbReference>
<gene>
    <name evidence="15" type="ORF">OVY01_09750</name>
</gene>
<evidence type="ECO:0000256" key="8">
    <source>
        <dbReference type="ARBA" id="ARBA00022777"/>
    </source>
</evidence>
<keyword evidence="12" id="KW-0472">Membrane</keyword>
<organism evidence="15 16">
    <name type="scientific">Robbsia betulipollinis</name>
    <dbReference type="NCBI Taxonomy" id="2981849"/>
    <lineage>
        <taxon>Bacteria</taxon>
        <taxon>Pseudomonadati</taxon>
        <taxon>Pseudomonadota</taxon>
        <taxon>Betaproteobacteria</taxon>
        <taxon>Burkholderiales</taxon>
        <taxon>Burkholderiaceae</taxon>
        <taxon>Robbsia</taxon>
    </lineage>
</organism>
<proteinExistence type="predicted"/>
<evidence type="ECO:0000256" key="7">
    <source>
        <dbReference type="ARBA" id="ARBA00022741"/>
    </source>
</evidence>
<keyword evidence="5" id="KW-0808">Transferase</keyword>
<evidence type="ECO:0000256" key="4">
    <source>
        <dbReference type="ARBA" id="ARBA00022553"/>
    </source>
</evidence>
<dbReference type="PROSITE" id="PS50885">
    <property type="entry name" value="HAMP"/>
    <property type="match status" value="1"/>
</dbReference>
<reference evidence="15" key="1">
    <citation type="submission" date="2022-11" db="EMBL/GenBank/DDBJ databases">
        <title>Robbsia betulipollinis sp. nov., isolated from pollen of birch (Betula pendula).</title>
        <authorList>
            <person name="Shi H."/>
            <person name="Ambika Manirajan B."/>
            <person name="Ratering S."/>
            <person name="Geissler-Plaum R."/>
            <person name="Schnell S."/>
        </authorList>
    </citation>
    <scope>NUCLEOTIDE SEQUENCE</scope>
    <source>
        <strain evidence="15">Bb-Pol-6</strain>
    </source>
</reference>
<dbReference type="Pfam" id="PF02518">
    <property type="entry name" value="HATPase_c"/>
    <property type="match status" value="1"/>
</dbReference>
<evidence type="ECO:0000256" key="9">
    <source>
        <dbReference type="ARBA" id="ARBA00022840"/>
    </source>
</evidence>
<keyword evidence="16" id="KW-1185">Reference proteome</keyword>